<evidence type="ECO:0000313" key="3">
    <source>
        <dbReference type="Proteomes" id="UP001175227"/>
    </source>
</evidence>
<sequence length="147" mass="17568">MSTGVDFATAVKQEAAYLRLVHPNPDDIPSCFRLMELAMGCHGIRSQVKSWYRHGESSQCAHKHDDFKFCLSMKWMESDQRYDAWINRRAEWWAKRRLDKSSEDVWAMRTFVCLFLYFFIVNSHRHYLESLERHSPGLLLMRRYGRS</sequence>
<evidence type="ECO:0000313" key="2">
    <source>
        <dbReference type="EMBL" id="KAK0473057.1"/>
    </source>
</evidence>
<dbReference type="InterPro" id="IPR021475">
    <property type="entry name" value="Pants/Emi1-like"/>
</dbReference>
<protein>
    <submittedName>
        <fullName evidence="2">Uncharacterized protein</fullName>
    </submittedName>
</protein>
<dbReference type="Proteomes" id="UP001175227">
    <property type="component" value="Unassembled WGS sequence"/>
</dbReference>
<dbReference type="PANTHER" id="PTHR28052:SF1">
    <property type="entry name" value="UPF0545 PROTEIN C22ORF39"/>
    <property type="match status" value="1"/>
</dbReference>
<dbReference type="Pfam" id="PF11326">
    <property type="entry name" value="PANTS-like"/>
    <property type="match status" value="1"/>
</dbReference>
<keyword evidence="1" id="KW-1133">Transmembrane helix</keyword>
<proteinExistence type="predicted"/>
<dbReference type="PANTHER" id="PTHR28052">
    <property type="entry name" value="UPF0545 PROTEIN C22ORF39"/>
    <property type="match status" value="1"/>
</dbReference>
<organism evidence="2 3">
    <name type="scientific">Armillaria novae-zelandiae</name>
    <dbReference type="NCBI Taxonomy" id="153914"/>
    <lineage>
        <taxon>Eukaryota</taxon>
        <taxon>Fungi</taxon>
        <taxon>Dikarya</taxon>
        <taxon>Basidiomycota</taxon>
        <taxon>Agaricomycotina</taxon>
        <taxon>Agaricomycetes</taxon>
        <taxon>Agaricomycetidae</taxon>
        <taxon>Agaricales</taxon>
        <taxon>Marasmiineae</taxon>
        <taxon>Physalacriaceae</taxon>
        <taxon>Armillaria</taxon>
    </lineage>
</organism>
<dbReference type="AlphaFoldDB" id="A0AA39NW97"/>
<keyword evidence="1" id="KW-0812">Transmembrane</keyword>
<dbReference type="EMBL" id="JAUEPR010000035">
    <property type="protein sequence ID" value="KAK0473057.1"/>
    <property type="molecule type" value="Genomic_DNA"/>
</dbReference>
<reference evidence="2" key="1">
    <citation type="submission" date="2023-06" db="EMBL/GenBank/DDBJ databases">
        <authorList>
            <consortium name="Lawrence Berkeley National Laboratory"/>
            <person name="Ahrendt S."/>
            <person name="Sahu N."/>
            <person name="Indic B."/>
            <person name="Wong-Bajracharya J."/>
            <person name="Merenyi Z."/>
            <person name="Ke H.-M."/>
            <person name="Monk M."/>
            <person name="Kocsube S."/>
            <person name="Drula E."/>
            <person name="Lipzen A."/>
            <person name="Balint B."/>
            <person name="Henrissat B."/>
            <person name="Andreopoulos B."/>
            <person name="Martin F.M."/>
            <person name="Harder C.B."/>
            <person name="Rigling D."/>
            <person name="Ford K.L."/>
            <person name="Foster G.D."/>
            <person name="Pangilinan J."/>
            <person name="Papanicolaou A."/>
            <person name="Barry K."/>
            <person name="LaButti K."/>
            <person name="Viragh M."/>
            <person name="Koriabine M."/>
            <person name="Yan M."/>
            <person name="Riley R."/>
            <person name="Champramary S."/>
            <person name="Plett K.L."/>
            <person name="Tsai I.J."/>
            <person name="Slot J."/>
            <person name="Sipos G."/>
            <person name="Plett J."/>
            <person name="Nagy L.G."/>
            <person name="Grigoriev I.V."/>
        </authorList>
    </citation>
    <scope>NUCLEOTIDE SEQUENCE</scope>
    <source>
        <strain evidence="2">ICMP 16352</strain>
    </source>
</reference>
<gene>
    <name evidence="2" type="ORF">IW261DRAFT_1342926</name>
</gene>
<feature type="transmembrane region" description="Helical" evidence="1">
    <location>
        <begin position="105"/>
        <end position="121"/>
    </location>
</feature>
<name>A0AA39NW97_9AGAR</name>
<comment type="caution">
    <text evidence="2">The sequence shown here is derived from an EMBL/GenBank/DDBJ whole genome shotgun (WGS) entry which is preliminary data.</text>
</comment>
<keyword evidence="3" id="KW-1185">Reference proteome</keyword>
<accession>A0AA39NW97</accession>
<keyword evidence="1" id="KW-0472">Membrane</keyword>
<evidence type="ECO:0000256" key="1">
    <source>
        <dbReference type="SAM" id="Phobius"/>
    </source>
</evidence>